<dbReference type="Gramene" id="TraesCAD_scaffold_039596_01G000200.1">
    <property type="protein sequence ID" value="TraesCAD_scaffold_039596_01G000200.1"/>
    <property type="gene ID" value="TraesCAD_scaffold_039596_01G000200"/>
</dbReference>
<dbReference type="Gramene" id="TraesPARA_EIv1.0_0311600.1">
    <property type="protein sequence ID" value="TraesPARA_EIv1.0_0311600.1.CDS1"/>
    <property type="gene ID" value="TraesPARA_EIv1.0_0311600"/>
</dbReference>
<accession>A0A3B6A099</accession>
<dbReference type="InterPro" id="IPR032675">
    <property type="entry name" value="LRR_dom_sf"/>
</dbReference>
<dbReference type="PaxDb" id="4565-Traes_1DL_39158331D.1"/>
<gene>
    <name evidence="8" type="primary">LOC123182848</name>
</gene>
<dbReference type="GO" id="GO:0043531">
    <property type="term" value="F:ADP binding"/>
    <property type="evidence" value="ECO:0007669"/>
    <property type="project" value="InterPro"/>
</dbReference>
<keyword evidence="3" id="KW-0611">Plant defense</keyword>
<dbReference type="Pfam" id="PF23559">
    <property type="entry name" value="WHD_DRP"/>
    <property type="match status" value="1"/>
</dbReference>
<dbReference type="Gene3D" id="3.80.10.10">
    <property type="entry name" value="Ribonuclease Inhibitor"/>
    <property type="match status" value="4"/>
</dbReference>
<dbReference type="SUPFAM" id="SSF52540">
    <property type="entry name" value="P-loop containing nucleoside triphosphate hydrolases"/>
    <property type="match status" value="1"/>
</dbReference>
<dbReference type="RefSeq" id="XP_044451452.1">
    <property type="nucleotide sequence ID" value="XM_044595517.1"/>
</dbReference>
<keyword evidence="9" id="KW-1185">Reference proteome</keyword>
<evidence type="ECO:0000313" key="8">
    <source>
        <dbReference type="EnsemblPlants" id="TraesCS1D02G370400.1.cds1"/>
    </source>
</evidence>
<sequence length="1272" mass="141302">MAMAPPPHKLATMVGWSASAFVAAVLARLIRKGIALLAELDEAAVGHLRRLEGLLAPVWRVLDAADAGAIDSSQRPIQDLLDAACSADDALDDLEYALLHTEVAGGADPGSTASSPASVAGADATRKPRSPMRFLLCFSPPRTASSTGSVSSLWRSSSKKRSSAVNVNLDGLREAFEAVAQAAYRCTSTYEHVVPRKNYATIVSVKSPGDAVRDKYDIFGREAEVDQIVKTVRLGDDLRYRLGVGVLPVVGAEGVGKTALTQLIFHHEIIKAEFPVRMWAHVSGELLLSKQLMVQMIHPVVAGDAGHDVQDARELLLAQLAGKRFLLVLDHVTDVSDAQWRDLMEVLQPAARRSLIMVTTQSKDAAAAVGTMPPLILGPLAFDDYWRMFKHFTFGAADETEEDSTQVVDEWDDLEEDEEELSTMEQIAHEMAKKMGCSPLPARAIGRSLYFRRDEEGHWKDVLDDNLWQQGEGDIGGISPALWLSYQHLDPRLKQCFTYCAVFPGDYVFRKEELEQMWVAHGFIYSDDPAATLEDVAGEFFDELVERCFFQPLGRNRYVMHNAMQKLARAVLGSQSYMVTDSSGEVPQEVRHLTITTNNLLKLKMDLALQLSHPSDHHFLQRVRTILFFEDFGDSDDFLEVLAEVFSIAKSVRVLGLSSANISLLPAEIGLLRHLRYLNLSRNRLTELPETMCQLHLLQVLDVKCNSPYLRPPNGMTNLIHLRHLRACEAFLSAIPDIQLLSNLQELEAICIKSGAHANALRQMVQLKGALRVANLHRSDASGFKKGILKGTKHLNKLQHLSKLHLSWASSSMAGSNEVSAVDAELLECLQPHENIEILTVSGYAGIRSPPWMLKTSCSLPNVTSMCLTDCLNWESLPCLHDMPCLEVLEIKRMHSANKVGISQLSDQELFPKLKRLIIEDAQHFTGWSTGNSTRHMSFPCLCKLELRNCPSLTTFPEVPLSLTTMIIENVGLELLPMIHDKQPSSEDAMSSTSEEGGRWTSRLTTLHIHRCHKLRSLGSGLLQQQHLLRSLEALSIKSCDDVTCDLPDGFKDLTTLRDLSLYDCPKLLVDKFHASLRTLEISECFVARGGWVDEYPFLFSVWVLKISGCPHVSSGHGGKVAEPLDWLSSMFNVYSLQLENTSFVSLNMFDKLHSLETLEIDGSRGAFFDGSWEFEWLEKLHTLSIRSCGELSELPENLYTLPALEELCVDNCPAIQALPANGLPASLKRLSISRCSPELIQRCLDDELDRPKIAKVGVVYIDGRNIAARQE</sequence>
<dbReference type="InterPro" id="IPR036388">
    <property type="entry name" value="WH-like_DNA-bd_sf"/>
</dbReference>
<dbReference type="Gramene" id="TraesWEE_scaffold_042830_01G000200.1">
    <property type="protein sequence ID" value="TraesWEE_scaffold_042830_01G000200.1"/>
    <property type="gene ID" value="TraesWEE_scaffold_042830_01G000200"/>
</dbReference>
<dbReference type="PANTHER" id="PTHR36766:SF70">
    <property type="entry name" value="DISEASE RESISTANCE PROTEIN RGA4"/>
    <property type="match status" value="1"/>
</dbReference>
<dbReference type="Gramene" id="TraesJUL1D03G00553410.1">
    <property type="protein sequence ID" value="TraesJUL1D03G00553410.1.CDS1"/>
    <property type="gene ID" value="TraesJUL1D03G00553410"/>
</dbReference>
<dbReference type="OMA" id="PLGDEWD"/>
<dbReference type="SMART" id="SM00369">
    <property type="entry name" value="LRR_TYP"/>
    <property type="match status" value="1"/>
</dbReference>
<dbReference type="Gene3D" id="3.40.50.300">
    <property type="entry name" value="P-loop containing nucleotide triphosphate hydrolases"/>
    <property type="match status" value="1"/>
</dbReference>
<reference evidence="8" key="2">
    <citation type="submission" date="2018-10" db="UniProtKB">
        <authorList>
            <consortium name="EnsemblPlants"/>
        </authorList>
    </citation>
    <scope>IDENTIFICATION</scope>
</reference>
<evidence type="ECO:0000259" key="6">
    <source>
        <dbReference type="Pfam" id="PF23559"/>
    </source>
</evidence>
<dbReference type="InterPro" id="IPR001611">
    <property type="entry name" value="Leu-rich_rpt"/>
</dbReference>
<evidence type="ECO:0000256" key="2">
    <source>
        <dbReference type="ARBA" id="ARBA00022737"/>
    </source>
</evidence>
<dbReference type="Gramene" id="TraesCLE_scaffold_085253_01G000100.1">
    <property type="protein sequence ID" value="TraesCLE_scaffold_085253_01G000100.1"/>
    <property type="gene ID" value="TraesCLE_scaffold_085253_01G000100"/>
</dbReference>
<dbReference type="InterPro" id="IPR056789">
    <property type="entry name" value="LRR_R13L1-DRL21"/>
</dbReference>
<evidence type="ECO:0000259" key="7">
    <source>
        <dbReference type="Pfam" id="PF25019"/>
    </source>
</evidence>
<dbReference type="AlphaFoldDB" id="A0A3B6A099"/>
<dbReference type="InterPro" id="IPR003591">
    <property type="entry name" value="Leu-rich_rpt_typical-subtyp"/>
</dbReference>
<dbReference type="PROSITE" id="PS51450">
    <property type="entry name" value="LRR"/>
    <property type="match status" value="1"/>
</dbReference>
<evidence type="ECO:0000256" key="3">
    <source>
        <dbReference type="ARBA" id="ARBA00022821"/>
    </source>
</evidence>
<protein>
    <submittedName>
        <fullName evidence="8">Uncharacterized protein</fullName>
    </submittedName>
</protein>
<dbReference type="GeneID" id="123182848"/>
<keyword evidence="1" id="KW-0433">Leucine-rich repeat</keyword>
<dbReference type="InterPro" id="IPR058922">
    <property type="entry name" value="WHD_DRP"/>
</dbReference>
<reference evidence="8" key="1">
    <citation type="submission" date="2018-08" db="EMBL/GenBank/DDBJ databases">
        <authorList>
            <person name="Rossello M."/>
        </authorList>
    </citation>
    <scope>NUCLEOTIDE SEQUENCE [LARGE SCALE GENOMIC DNA]</scope>
    <source>
        <strain evidence="8">cv. Chinese Spring</strain>
    </source>
</reference>
<dbReference type="OrthoDB" id="1060944at2759"/>
<dbReference type="Proteomes" id="UP000019116">
    <property type="component" value="Chromosome 1D"/>
</dbReference>
<feature type="domain" description="R13L1/DRL21-like LRR repeat region" evidence="7">
    <location>
        <begin position="760"/>
        <end position="894"/>
    </location>
</feature>
<feature type="region of interest" description="Disordered" evidence="4">
    <location>
        <begin position="107"/>
        <end position="126"/>
    </location>
</feature>
<feature type="domain" description="Disease resistance protein winged helix" evidence="6">
    <location>
        <begin position="502"/>
        <end position="568"/>
    </location>
</feature>
<proteinExistence type="predicted"/>
<dbReference type="InterPro" id="IPR002182">
    <property type="entry name" value="NB-ARC"/>
</dbReference>
<dbReference type="Gramene" id="TraesCS1D03G0863800.1">
    <property type="protein sequence ID" value="TraesCS1D03G0863800.1.CDS1"/>
    <property type="gene ID" value="TraesCS1D03G0863800"/>
</dbReference>
<dbReference type="Gene3D" id="1.10.10.10">
    <property type="entry name" value="Winged helix-like DNA-binding domain superfamily/Winged helix DNA-binding domain"/>
    <property type="match status" value="1"/>
</dbReference>
<evidence type="ECO:0000313" key="9">
    <source>
        <dbReference type="Proteomes" id="UP000019116"/>
    </source>
</evidence>
<evidence type="ECO:0000256" key="4">
    <source>
        <dbReference type="SAM" id="MobiDB-lite"/>
    </source>
</evidence>
<evidence type="ECO:0000256" key="1">
    <source>
        <dbReference type="ARBA" id="ARBA00022614"/>
    </source>
</evidence>
<keyword evidence="2" id="KW-0677">Repeat</keyword>
<dbReference type="Pfam" id="PF00931">
    <property type="entry name" value="NB-ARC"/>
    <property type="match status" value="1"/>
</dbReference>
<dbReference type="PANTHER" id="PTHR36766">
    <property type="entry name" value="PLANT BROAD-SPECTRUM MILDEW RESISTANCE PROTEIN RPW8"/>
    <property type="match status" value="1"/>
</dbReference>
<dbReference type="EnsemblPlants" id="TraesCS1D02G370400.1">
    <property type="protein sequence ID" value="TraesCS1D02G370400.1.cds1"/>
    <property type="gene ID" value="TraesCS1D02G370400"/>
</dbReference>
<name>A0A3B6A099_WHEAT</name>
<feature type="domain" description="NB-ARC" evidence="5">
    <location>
        <begin position="239"/>
        <end position="396"/>
    </location>
</feature>
<dbReference type="STRING" id="4565.A0A3B6A099"/>
<dbReference type="Gramene" id="TraesCS1D02G370400.1">
    <property type="protein sequence ID" value="TraesCS1D02G370400.1.cds1"/>
    <property type="gene ID" value="TraesCS1D02G370400"/>
</dbReference>
<dbReference type="PRINTS" id="PR00364">
    <property type="entry name" value="DISEASERSIST"/>
</dbReference>
<dbReference type="GO" id="GO:0006952">
    <property type="term" value="P:defense response"/>
    <property type="evidence" value="ECO:0007669"/>
    <property type="project" value="UniProtKB-KW"/>
</dbReference>
<dbReference type="Gramene" id="TraesROB_scaffold_098705_01G000100.1">
    <property type="protein sequence ID" value="TraesROB_scaffold_098705_01G000100.1"/>
    <property type="gene ID" value="TraesROB_scaffold_098705_01G000100"/>
</dbReference>
<dbReference type="Pfam" id="PF25019">
    <property type="entry name" value="LRR_R13L1-DRL21"/>
    <property type="match status" value="1"/>
</dbReference>
<dbReference type="SMR" id="A0A3B6A099"/>
<dbReference type="InterPro" id="IPR027417">
    <property type="entry name" value="P-loop_NTPase"/>
</dbReference>
<evidence type="ECO:0000259" key="5">
    <source>
        <dbReference type="Pfam" id="PF00931"/>
    </source>
</evidence>
<organism evidence="8">
    <name type="scientific">Triticum aestivum</name>
    <name type="common">Wheat</name>
    <dbReference type="NCBI Taxonomy" id="4565"/>
    <lineage>
        <taxon>Eukaryota</taxon>
        <taxon>Viridiplantae</taxon>
        <taxon>Streptophyta</taxon>
        <taxon>Embryophyta</taxon>
        <taxon>Tracheophyta</taxon>
        <taxon>Spermatophyta</taxon>
        <taxon>Magnoliopsida</taxon>
        <taxon>Liliopsida</taxon>
        <taxon>Poales</taxon>
        <taxon>Poaceae</taxon>
        <taxon>BOP clade</taxon>
        <taxon>Pooideae</taxon>
        <taxon>Triticodae</taxon>
        <taxon>Triticeae</taxon>
        <taxon>Triticinae</taxon>
        <taxon>Triticum</taxon>
    </lineage>
</organism>
<dbReference type="SUPFAM" id="SSF52058">
    <property type="entry name" value="L domain-like"/>
    <property type="match status" value="2"/>
</dbReference>